<evidence type="ECO:0000256" key="2">
    <source>
        <dbReference type="ARBA" id="ARBA00023015"/>
    </source>
</evidence>
<keyword evidence="2" id="KW-0805">Transcription regulation</keyword>
<dbReference type="AlphaFoldDB" id="H0E0Y1"/>
<dbReference type="InterPro" id="IPR013324">
    <property type="entry name" value="RNA_pol_sigma_r3/r4-like"/>
</dbReference>
<dbReference type="InterPro" id="IPR014284">
    <property type="entry name" value="RNA_pol_sigma-70_dom"/>
</dbReference>
<feature type="compositionally biased region" description="Low complexity" evidence="5">
    <location>
        <begin position="171"/>
        <end position="189"/>
    </location>
</feature>
<evidence type="ECO:0000256" key="5">
    <source>
        <dbReference type="SAM" id="MobiDB-lite"/>
    </source>
</evidence>
<dbReference type="InterPro" id="IPR039425">
    <property type="entry name" value="RNA_pol_sigma-70-like"/>
</dbReference>
<dbReference type="GO" id="GO:0006352">
    <property type="term" value="P:DNA-templated transcription initiation"/>
    <property type="evidence" value="ECO:0007669"/>
    <property type="project" value="InterPro"/>
</dbReference>
<dbReference type="InterPro" id="IPR007627">
    <property type="entry name" value="RNA_pol_sigma70_r2"/>
</dbReference>
<dbReference type="Pfam" id="PF08281">
    <property type="entry name" value="Sigma70_r4_2"/>
    <property type="match status" value="1"/>
</dbReference>
<keyword evidence="4" id="KW-0804">Transcription</keyword>
<gene>
    <name evidence="8" type="ORF">PAI11_04390</name>
</gene>
<evidence type="ECO:0000259" key="7">
    <source>
        <dbReference type="Pfam" id="PF08281"/>
    </source>
</evidence>
<feature type="region of interest" description="Disordered" evidence="5">
    <location>
        <begin position="164"/>
        <end position="189"/>
    </location>
</feature>
<dbReference type="InterPro" id="IPR013325">
    <property type="entry name" value="RNA_pol_sigma_r2"/>
</dbReference>
<keyword evidence="3" id="KW-0731">Sigma factor</keyword>
<dbReference type="EMBL" id="AGUD01000013">
    <property type="protein sequence ID" value="EHN12671.1"/>
    <property type="molecule type" value="Genomic_DNA"/>
</dbReference>
<feature type="domain" description="RNA polymerase sigma factor 70 region 4 type 2" evidence="7">
    <location>
        <begin position="109"/>
        <end position="161"/>
    </location>
</feature>
<dbReference type="CDD" id="cd06171">
    <property type="entry name" value="Sigma70_r4"/>
    <property type="match status" value="1"/>
</dbReference>
<dbReference type="SUPFAM" id="SSF88659">
    <property type="entry name" value="Sigma3 and sigma4 domains of RNA polymerase sigma factors"/>
    <property type="match status" value="1"/>
</dbReference>
<dbReference type="Gene3D" id="1.10.10.10">
    <property type="entry name" value="Winged helix-like DNA-binding domain superfamily/Winged helix DNA-binding domain"/>
    <property type="match status" value="1"/>
</dbReference>
<evidence type="ECO:0000259" key="6">
    <source>
        <dbReference type="Pfam" id="PF04542"/>
    </source>
</evidence>
<name>H0E0Y1_9ACTN</name>
<dbReference type="GO" id="GO:0016987">
    <property type="term" value="F:sigma factor activity"/>
    <property type="evidence" value="ECO:0007669"/>
    <property type="project" value="UniProtKB-KW"/>
</dbReference>
<dbReference type="RefSeq" id="WP_007570398.1">
    <property type="nucleotide sequence ID" value="NZ_AGUD01000013.1"/>
</dbReference>
<dbReference type="NCBIfam" id="TIGR02937">
    <property type="entry name" value="sigma70-ECF"/>
    <property type="match status" value="1"/>
</dbReference>
<evidence type="ECO:0000313" key="8">
    <source>
        <dbReference type="EMBL" id="EHN12671.1"/>
    </source>
</evidence>
<protein>
    <submittedName>
        <fullName evidence="8">Putative RNA polymerase ECF-subfamily sigma factor</fullName>
    </submittedName>
</protein>
<evidence type="ECO:0000313" key="9">
    <source>
        <dbReference type="Proteomes" id="UP000005143"/>
    </source>
</evidence>
<dbReference type="Gene3D" id="1.10.1740.10">
    <property type="match status" value="1"/>
</dbReference>
<comment type="similarity">
    <text evidence="1">Belongs to the sigma-70 factor family. ECF subfamily.</text>
</comment>
<dbReference type="SUPFAM" id="SSF88946">
    <property type="entry name" value="Sigma2 domain of RNA polymerase sigma factors"/>
    <property type="match status" value="1"/>
</dbReference>
<dbReference type="Proteomes" id="UP000005143">
    <property type="component" value="Unassembled WGS sequence"/>
</dbReference>
<proteinExistence type="inferred from homology"/>
<dbReference type="InterPro" id="IPR013249">
    <property type="entry name" value="RNA_pol_sigma70_r4_t2"/>
</dbReference>
<sequence>MNDQAARERFEALWAEHHRAVHAFVLRRIDDRDAAADVTSETFLVAWRRLEHLPEPSLPWLLGVARKTVANARRGSGRAQALIARLEREPDERFARDPASPDDDDRATERVMAAFNRLSESDRDVLSLIVWDGLAPREAAAVLGIAAPRFSVRLHRAKQRLRQLLDHPSDPADAPPGDSASAPPVMETR</sequence>
<evidence type="ECO:0000256" key="1">
    <source>
        <dbReference type="ARBA" id="ARBA00010641"/>
    </source>
</evidence>
<evidence type="ECO:0000256" key="3">
    <source>
        <dbReference type="ARBA" id="ARBA00023082"/>
    </source>
</evidence>
<evidence type="ECO:0000256" key="4">
    <source>
        <dbReference type="ARBA" id="ARBA00023163"/>
    </source>
</evidence>
<dbReference type="GO" id="GO:0003677">
    <property type="term" value="F:DNA binding"/>
    <property type="evidence" value="ECO:0007669"/>
    <property type="project" value="InterPro"/>
</dbReference>
<accession>H0E0Y1</accession>
<dbReference type="PANTHER" id="PTHR43133:SF25">
    <property type="entry name" value="RNA POLYMERASE SIGMA FACTOR RFAY-RELATED"/>
    <property type="match status" value="1"/>
</dbReference>
<dbReference type="InterPro" id="IPR036388">
    <property type="entry name" value="WH-like_DNA-bd_sf"/>
</dbReference>
<organism evidence="8 9">
    <name type="scientific">Patulibacter medicamentivorans</name>
    <dbReference type="NCBI Taxonomy" id="1097667"/>
    <lineage>
        <taxon>Bacteria</taxon>
        <taxon>Bacillati</taxon>
        <taxon>Actinomycetota</taxon>
        <taxon>Thermoleophilia</taxon>
        <taxon>Solirubrobacterales</taxon>
        <taxon>Patulibacteraceae</taxon>
        <taxon>Patulibacter</taxon>
    </lineage>
</organism>
<comment type="caution">
    <text evidence="8">The sequence shown here is derived from an EMBL/GenBank/DDBJ whole genome shotgun (WGS) entry which is preliminary data.</text>
</comment>
<keyword evidence="9" id="KW-1185">Reference proteome</keyword>
<dbReference type="Pfam" id="PF04542">
    <property type="entry name" value="Sigma70_r2"/>
    <property type="match status" value="1"/>
</dbReference>
<reference evidence="8 9" key="1">
    <citation type="journal article" date="2013" name="Biodegradation">
        <title>Quantitative proteomic analysis of ibuprofen-degrading Patulibacter sp. strain I11.</title>
        <authorList>
            <person name="Almeida B."/>
            <person name="Kjeldal H."/>
            <person name="Lolas I."/>
            <person name="Knudsen A.D."/>
            <person name="Carvalho G."/>
            <person name="Nielsen K.L."/>
            <person name="Barreto Crespo M.T."/>
            <person name="Stensballe A."/>
            <person name="Nielsen J.L."/>
        </authorList>
    </citation>
    <scope>NUCLEOTIDE SEQUENCE [LARGE SCALE GENOMIC DNA]</scope>
    <source>
        <strain evidence="8 9">I11</strain>
    </source>
</reference>
<feature type="domain" description="RNA polymerase sigma-70 region 2" evidence="6">
    <location>
        <begin position="13"/>
        <end position="78"/>
    </location>
</feature>
<dbReference type="PANTHER" id="PTHR43133">
    <property type="entry name" value="RNA POLYMERASE ECF-TYPE SIGMA FACTO"/>
    <property type="match status" value="1"/>
</dbReference>